<name>A0A2V4S6R9_9PROT</name>
<evidence type="ECO:0000256" key="1">
    <source>
        <dbReference type="SAM" id="Phobius"/>
    </source>
</evidence>
<sequence length="67" mass="7519">MKTRQGGLGCVPPYQGVGTYATYSEKQTDAGGRRTGLIMIFATIVFIFMMIDPYFKIIKMSRGVELY</sequence>
<comment type="caution">
    <text evidence="2">The sequence shown here is derived from an EMBL/GenBank/DDBJ whole genome shotgun (WGS) entry which is preliminary data.</text>
</comment>
<evidence type="ECO:0000313" key="2">
    <source>
        <dbReference type="EMBL" id="PYD70844.1"/>
    </source>
</evidence>
<dbReference type="Proteomes" id="UP000247371">
    <property type="component" value="Unassembled WGS sequence"/>
</dbReference>
<reference evidence="2 3" key="1">
    <citation type="submission" date="2017-07" db="EMBL/GenBank/DDBJ databases">
        <title>A draft genome sequence of Komagataeibacter swingsii LMG 22125.</title>
        <authorList>
            <person name="Skraban J."/>
            <person name="Cleenwerck I."/>
            <person name="Vandamme P."/>
            <person name="Trcek J."/>
        </authorList>
    </citation>
    <scope>NUCLEOTIDE SEQUENCE [LARGE SCALE GENOMIC DNA]</scope>
    <source>
        <strain evidence="2 3">LMG 22125</strain>
    </source>
</reference>
<keyword evidence="3" id="KW-1185">Reference proteome</keyword>
<dbReference type="AlphaFoldDB" id="A0A2V4S6R9"/>
<organism evidence="2 3">
    <name type="scientific">Komagataeibacter swingsii</name>
    <dbReference type="NCBI Taxonomy" id="215220"/>
    <lineage>
        <taxon>Bacteria</taxon>
        <taxon>Pseudomonadati</taxon>
        <taxon>Pseudomonadota</taxon>
        <taxon>Alphaproteobacteria</taxon>
        <taxon>Acetobacterales</taxon>
        <taxon>Acetobacteraceae</taxon>
        <taxon>Komagataeibacter</taxon>
    </lineage>
</organism>
<keyword evidence="1" id="KW-0472">Membrane</keyword>
<keyword evidence="1" id="KW-1133">Transmembrane helix</keyword>
<gene>
    <name evidence="2" type="ORF">CFR76_02625</name>
</gene>
<protein>
    <submittedName>
        <fullName evidence="2">Uncharacterized protein</fullName>
    </submittedName>
</protein>
<evidence type="ECO:0000313" key="3">
    <source>
        <dbReference type="Proteomes" id="UP000247371"/>
    </source>
</evidence>
<accession>A0A2V4S6R9</accession>
<dbReference type="EMBL" id="NKUB01000002">
    <property type="protein sequence ID" value="PYD70844.1"/>
    <property type="molecule type" value="Genomic_DNA"/>
</dbReference>
<proteinExistence type="predicted"/>
<keyword evidence="1" id="KW-0812">Transmembrane</keyword>
<feature type="transmembrane region" description="Helical" evidence="1">
    <location>
        <begin position="36"/>
        <end position="55"/>
    </location>
</feature>